<evidence type="ECO:0000313" key="4">
    <source>
        <dbReference type="Proteomes" id="UP001594351"/>
    </source>
</evidence>
<dbReference type="CDD" id="cd06567">
    <property type="entry name" value="Peptidase_S41"/>
    <property type="match status" value="1"/>
</dbReference>
<dbReference type="PROSITE" id="PS51257">
    <property type="entry name" value="PROKAR_LIPOPROTEIN"/>
    <property type="match status" value="1"/>
</dbReference>
<feature type="domain" description="Tail specific protease" evidence="2">
    <location>
        <begin position="362"/>
        <end position="534"/>
    </location>
</feature>
<comment type="caution">
    <text evidence="3">The sequence shown here is derived from an EMBL/GenBank/DDBJ whole genome shotgun (WGS) entry which is preliminary data.</text>
</comment>
<dbReference type="SUPFAM" id="SSF52096">
    <property type="entry name" value="ClpP/crotonase"/>
    <property type="match status" value="1"/>
</dbReference>
<dbReference type="InterPro" id="IPR005151">
    <property type="entry name" value="Tail-specific_protease"/>
</dbReference>
<dbReference type="InterPro" id="IPR041126">
    <property type="entry name" value="CPAF_PDZ"/>
</dbReference>
<feature type="chain" id="PRO_5046319755" evidence="1">
    <location>
        <begin position="20"/>
        <end position="562"/>
    </location>
</feature>
<protein>
    <submittedName>
        <fullName evidence="3">S41 family peptidase</fullName>
        <ecNumber evidence="3">3.4.-.-</ecNumber>
    </submittedName>
</protein>
<name>A0ABV6Z3R1_UNCC1</name>
<dbReference type="EC" id="3.4.-.-" evidence="3"/>
<keyword evidence="4" id="KW-1185">Reference proteome</keyword>
<dbReference type="Pfam" id="PF17816">
    <property type="entry name" value="PDZ_4"/>
    <property type="match status" value="1"/>
</dbReference>
<evidence type="ECO:0000313" key="3">
    <source>
        <dbReference type="EMBL" id="MFC1853089.1"/>
    </source>
</evidence>
<dbReference type="SMART" id="SM00245">
    <property type="entry name" value="TSPc"/>
    <property type="match status" value="1"/>
</dbReference>
<dbReference type="PANTHER" id="PTHR32060">
    <property type="entry name" value="TAIL-SPECIFIC PROTEASE"/>
    <property type="match status" value="1"/>
</dbReference>
<reference evidence="3 4" key="1">
    <citation type="submission" date="2024-09" db="EMBL/GenBank/DDBJ databases">
        <title>Laminarin stimulates single cell rates of sulfate reduction while oxygen inhibits transcriptomic activity in coastal marine sediment.</title>
        <authorList>
            <person name="Lindsay M."/>
            <person name="Orcutt B."/>
            <person name="Emerson D."/>
            <person name="Stepanauskas R."/>
            <person name="D'Angelo T."/>
        </authorList>
    </citation>
    <scope>NUCLEOTIDE SEQUENCE [LARGE SCALE GENOMIC DNA]</scope>
    <source>
        <strain evidence="3">SAG AM-311-K15</strain>
    </source>
</reference>
<dbReference type="GO" id="GO:0016787">
    <property type="term" value="F:hydrolase activity"/>
    <property type="evidence" value="ECO:0007669"/>
    <property type="project" value="UniProtKB-KW"/>
</dbReference>
<keyword evidence="1" id="KW-0732">Signal</keyword>
<accession>A0ABV6Z3R1</accession>
<dbReference type="Gene3D" id="3.30.750.44">
    <property type="match status" value="1"/>
</dbReference>
<dbReference type="InterPro" id="IPR029045">
    <property type="entry name" value="ClpP/crotonase-like_dom_sf"/>
</dbReference>
<organism evidence="3 4">
    <name type="scientific">candidate division CSSED10-310 bacterium</name>
    <dbReference type="NCBI Taxonomy" id="2855610"/>
    <lineage>
        <taxon>Bacteria</taxon>
        <taxon>Bacteria division CSSED10-310</taxon>
    </lineage>
</organism>
<gene>
    <name evidence="3" type="ORF">ACFL27_23065</name>
</gene>
<evidence type="ECO:0000259" key="2">
    <source>
        <dbReference type="SMART" id="SM00245"/>
    </source>
</evidence>
<sequence length="562" mass="63496">MYKRSLFICSLIFALALLGAGCDNDCTDCDDTGPNTGLSTDLRVAEFEHMVHMVNKYYGPIEWKNELLGVDILGSADDFIAQIEKVKNDLDYFDLLFGFISQFQDGHTGFSIMSSYAAYLAFNVDLYEGKLLIDDIWDPRLNLEIGEELVSMDGESAADLVARLRKYMPGGFGRCSQRWATYLVTIRYQPLYPEVVSGDVDVVVRGLDGTTRTETMTWSTQGMPYESGIYTDYLSSGGINADHNIWHQLQSIELPAQRLEFFTNVGKYGHRAPSFKLPDGFEKRLGKGEDELYSGIYPAGGKMIGFLRIPTMRNDDSYIVFRQEIRALDSMTDGLVIDIMDNPGGSVDWCNHMARHLHRELWPQCLFQVRPTLTMIYDFEEWLNEDYLPPEWQETLEIAIEKLWEAYLSGETLTEPISLDFKCKGEMCNPAVDVLGNPIGYSKPIIILINELSISGGDYFPATMQDSGRAKLVGYRTAGGGGHVVGYSQNLPYTESSYSLTGSLMYRYQAVQPTGYPETHYIENVGVHPDYDYDYQNLDDLLNEGQNYVQFFTEIILAEIGD</sequence>
<dbReference type="Proteomes" id="UP001594351">
    <property type="component" value="Unassembled WGS sequence"/>
</dbReference>
<proteinExistence type="predicted"/>
<dbReference type="EMBL" id="JBHPBY010000420">
    <property type="protein sequence ID" value="MFC1853089.1"/>
    <property type="molecule type" value="Genomic_DNA"/>
</dbReference>
<evidence type="ECO:0000256" key="1">
    <source>
        <dbReference type="SAM" id="SignalP"/>
    </source>
</evidence>
<keyword evidence="3" id="KW-0378">Hydrolase</keyword>
<dbReference type="PANTHER" id="PTHR32060:SF22">
    <property type="entry name" value="CARBOXYL-TERMINAL-PROCESSING PEPTIDASE 3, CHLOROPLASTIC"/>
    <property type="match status" value="1"/>
</dbReference>
<feature type="signal peptide" evidence="1">
    <location>
        <begin position="1"/>
        <end position="19"/>
    </location>
</feature>
<dbReference type="InterPro" id="IPR036034">
    <property type="entry name" value="PDZ_sf"/>
</dbReference>
<dbReference type="Gene3D" id="2.30.42.10">
    <property type="match status" value="1"/>
</dbReference>
<dbReference type="Pfam" id="PF03572">
    <property type="entry name" value="Peptidase_S41"/>
    <property type="match status" value="1"/>
</dbReference>
<dbReference type="Gene3D" id="3.90.226.10">
    <property type="entry name" value="2-enoyl-CoA Hydratase, Chain A, domain 1"/>
    <property type="match status" value="1"/>
</dbReference>